<reference evidence="2 3" key="1">
    <citation type="submission" date="2022-10" db="EMBL/GenBank/DDBJ databases">
        <title>Defluviimonas sp. nov., isolated from ocean surface water.</title>
        <authorList>
            <person name="He W."/>
            <person name="Wang L."/>
            <person name="Zhang D.-F."/>
        </authorList>
    </citation>
    <scope>NUCLEOTIDE SEQUENCE [LARGE SCALE GENOMIC DNA]</scope>
    <source>
        <strain evidence="2 3">WL0075</strain>
    </source>
</reference>
<evidence type="ECO:0000259" key="1">
    <source>
        <dbReference type="Pfam" id="PF11784"/>
    </source>
</evidence>
<name>A0ABT2YZS5_9RHOB</name>
<sequence>MAVTDTSPAPELDLEIVAQPDLSLNPDSFHAPSYKPTLQRLARRYVAEEAPITFKRMSDLIARDHGFQRTGSQISSTIWHAVERIAPRTRSTDEHWIFWPEAVEPSDVLPFRGLEVNGRPRQWKEVPLPEKLGLLEQTLAQAPADLAGSVADVLGYGRVTQTFRADIMQLAERLRRGAGDNGDQDEGAM</sequence>
<comment type="caution">
    <text evidence="2">The sequence shown here is derived from an EMBL/GenBank/DDBJ whole genome shotgun (WGS) entry which is preliminary data.</text>
</comment>
<dbReference type="EMBL" id="JAOWLA010000005">
    <property type="protein sequence ID" value="MCV2864390.1"/>
    <property type="molecule type" value="Genomic_DNA"/>
</dbReference>
<keyword evidence="3" id="KW-1185">Reference proteome</keyword>
<evidence type="ECO:0000313" key="3">
    <source>
        <dbReference type="Proteomes" id="UP001652503"/>
    </source>
</evidence>
<dbReference type="InterPro" id="IPR021754">
    <property type="entry name" value="DUF3320"/>
</dbReference>
<protein>
    <submittedName>
        <fullName evidence="2">DUF3320 domain-containing protein</fullName>
    </submittedName>
</protein>
<dbReference type="Pfam" id="PF11784">
    <property type="entry name" value="DUF3320"/>
    <property type="match status" value="1"/>
</dbReference>
<dbReference type="RefSeq" id="WP_263720910.1">
    <property type="nucleotide sequence ID" value="NZ_JAOWLA010000005.1"/>
</dbReference>
<proteinExistence type="predicted"/>
<organism evidence="2 3">
    <name type="scientific">Albidovulum sediminicola</name>
    <dbReference type="NCBI Taxonomy" id="2984331"/>
    <lineage>
        <taxon>Bacteria</taxon>
        <taxon>Pseudomonadati</taxon>
        <taxon>Pseudomonadota</taxon>
        <taxon>Alphaproteobacteria</taxon>
        <taxon>Rhodobacterales</taxon>
        <taxon>Paracoccaceae</taxon>
        <taxon>Albidovulum</taxon>
    </lineage>
</organism>
<gene>
    <name evidence="2" type="ORF">OE647_06510</name>
</gene>
<dbReference type="Proteomes" id="UP001652503">
    <property type="component" value="Unassembled WGS sequence"/>
</dbReference>
<evidence type="ECO:0000313" key="2">
    <source>
        <dbReference type="EMBL" id="MCV2864390.1"/>
    </source>
</evidence>
<feature type="domain" description="DUF3320" evidence="1">
    <location>
        <begin position="27"/>
        <end position="75"/>
    </location>
</feature>
<accession>A0ABT2YZS5</accession>